<keyword evidence="1" id="KW-0433">Leucine-rich repeat</keyword>
<dbReference type="SUPFAM" id="SSF50494">
    <property type="entry name" value="Trypsin-like serine proteases"/>
    <property type="match status" value="1"/>
</dbReference>
<dbReference type="InterPro" id="IPR001254">
    <property type="entry name" value="Trypsin_dom"/>
</dbReference>
<dbReference type="FunFam" id="2.40.10.10:FF:000068">
    <property type="entry name" value="transmembrane protease serine 2"/>
    <property type="match status" value="1"/>
</dbReference>
<dbReference type="PRINTS" id="PR00019">
    <property type="entry name" value="LEURICHRPT"/>
</dbReference>
<dbReference type="Proteomes" id="UP000677054">
    <property type="component" value="Unassembled WGS sequence"/>
</dbReference>
<evidence type="ECO:0000256" key="1">
    <source>
        <dbReference type="ARBA" id="ARBA00022614"/>
    </source>
</evidence>
<dbReference type="InterPro" id="IPR032675">
    <property type="entry name" value="LRR_dom_sf"/>
</dbReference>
<dbReference type="SMART" id="SM00020">
    <property type="entry name" value="Tryp_SPc"/>
    <property type="match status" value="1"/>
</dbReference>
<dbReference type="InterPro" id="IPR001611">
    <property type="entry name" value="Leu-rich_rpt"/>
</dbReference>
<dbReference type="PANTHER" id="PTHR45712">
    <property type="entry name" value="AGAP008170-PA"/>
    <property type="match status" value="1"/>
</dbReference>
<organism evidence="7">
    <name type="scientific">Darwinula stevensoni</name>
    <dbReference type="NCBI Taxonomy" id="69355"/>
    <lineage>
        <taxon>Eukaryota</taxon>
        <taxon>Metazoa</taxon>
        <taxon>Ecdysozoa</taxon>
        <taxon>Arthropoda</taxon>
        <taxon>Crustacea</taxon>
        <taxon>Oligostraca</taxon>
        <taxon>Ostracoda</taxon>
        <taxon>Podocopa</taxon>
        <taxon>Podocopida</taxon>
        <taxon>Darwinulocopina</taxon>
        <taxon>Darwinuloidea</taxon>
        <taxon>Darwinulidae</taxon>
        <taxon>Darwinula</taxon>
    </lineage>
</organism>
<feature type="disulfide bond" evidence="4">
    <location>
        <begin position="512"/>
        <end position="539"/>
    </location>
</feature>
<dbReference type="AlphaFoldDB" id="A0A7R9FRP7"/>
<dbReference type="SUPFAM" id="SSF52058">
    <property type="entry name" value="L domain-like"/>
    <property type="match status" value="1"/>
</dbReference>
<dbReference type="PROSITE" id="PS50923">
    <property type="entry name" value="SUSHI"/>
    <property type="match status" value="1"/>
</dbReference>
<dbReference type="Pfam" id="PF00084">
    <property type="entry name" value="Sushi"/>
    <property type="match status" value="1"/>
</dbReference>
<feature type="domain" description="Sushi" evidence="6">
    <location>
        <begin position="470"/>
        <end position="541"/>
    </location>
</feature>
<dbReference type="OrthoDB" id="266138at2759"/>
<dbReference type="EMBL" id="CAJPEV010004489">
    <property type="protein sequence ID" value="CAG0901864.1"/>
    <property type="molecule type" value="Genomic_DNA"/>
</dbReference>
<evidence type="ECO:0000256" key="3">
    <source>
        <dbReference type="ARBA" id="ARBA00023157"/>
    </source>
</evidence>
<gene>
    <name evidence="7" type="ORF">DSTB1V02_LOCUS12243</name>
</gene>
<evidence type="ECO:0008006" key="9">
    <source>
        <dbReference type="Google" id="ProtNLM"/>
    </source>
</evidence>
<dbReference type="Gene3D" id="2.10.70.10">
    <property type="entry name" value="Complement Module, domain 1"/>
    <property type="match status" value="1"/>
</dbReference>
<feature type="domain" description="Peptidase S1" evidence="5">
    <location>
        <begin position="540"/>
        <end position="804"/>
    </location>
</feature>
<dbReference type="InterPro" id="IPR003591">
    <property type="entry name" value="Leu-rich_rpt_typical-subtyp"/>
</dbReference>
<sequence length="807" mass="90132">IIRVEGDGLETPNLKKLDFSSNSLTSIPTLKFGSLEILHLGFNKITQMEGDGLETPNLKKLDLSSNSLTSIPALKFGSLEIMDLQKNKITRVEGHELETPNLKELDLSSNSLTSIPTLKFGSLEILHLGFNEITRVEGDGWETPNLKELDLSANSLTSIPALKFNSLEIMDLQNNEITRLEGHELETPNLKELDVSSNSLTSIPTLKFVSLEILDLGFNNITRVEDERWKTPNLKKLDLSSNSLTSVPALKIDSLEILYLRFNKITRAEGEGLETPKLKELDLSMNSLTSVPALKLHSLEIMDLQKNKIIQVEGHDSETPNLKELDISWNSLTSVPALKFGSLENLHLGFNNITRVEGDGWETPNLKKLDLSWNSLTTVPALKLHSLEILNLGSNKITRVEGDGLETPNLKKLDLSSNSLTSAPGPKLGNPIYCDCVAAWLVVNQNFLDRVRVICNNGTKCQELDLDAMKSCPAPCPYMIVDATLPEEVGKNNTECIKHGRYETGTVVEYECNQYYILKESRRRICKTNGQWSGRNQFCEPGGKPSGIGKWPWQAAIYDIKNELLICGGALIREDWVLTAAHCLAVDGTARLRPKDEFLVYLGKHYRNDSLDDEFVEKRKVSTAILHSGFNRYNFDSDIALLKLSHPVELTERVQLICLPTYQFLHFSEANLEDGNIGWVAGWGANGSDIPSDVLTEIEIPVLSNVNCLRETIKRKGKGATQTLNSQSFCAGHDEEASKDFQLVCSGDSGSPMVFYTQALRQWQIEGIVSHYLGKKRCSMMLPGEYGIFTRVNRFLDWILPKIEDAR</sequence>
<dbReference type="InterPro" id="IPR025875">
    <property type="entry name" value="Leu-rich_rpt_4"/>
</dbReference>
<dbReference type="Pfam" id="PF12799">
    <property type="entry name" value="LRR_4"/>
    <property type="match status" value="1"/>
</dbReference>
<dbReference type="PANTHER" id="PTHR45712:SF22">
    <property type="entry name" value="INSULIN-LIKE GROWTH FACTOR-BINDING PROTEIN COMPLEX ACID LABILE SUBUNIT"/>
    <property type="match status" value="1"/>
</dbReference>
<dbReference type="CDD" id="cd00033">
    <property type="entry name" value="CCP"/>
    <property type="match status" value="1"/>
</dbReference>
<dbReference type="Gene3D" id="3.80.10.10">
    <property type="entry name" value="Ribonuclease Inhibitor"/>
    <property type="match status" value="4"/>
</dbReference>
<dbReference type="InterPro" id="IPR050333">
    <property type="entry name" value="SLRP"/>
</dbReference>
<dbReference type="CDD" id="cd00190">
    <property type="entry name" value="Tryp_SPc"/>
    <property type="match status" value="1"/>
</dbReference>
<dbReference type="SMART" id="SM00364">
    <property type="entry name" value="LRR_BAC"/>
    <property type="match status" value="10"/>
</dbReference>
<dbReference type="EMBL" id="LR904006">
    <property type="protein sequence ID" value="CAD7252485.1"/>
    <property type="molecule type" value="Genomic_DNA"/>
</dbReference>
<dbReference type="GO" id="GO:0004252">
    <property type="term" value="F:serine-type endopeptidase activity"/>
    <property type="evidence" value="ECO:0007669"/>
    <property type="project" value="InterPro"/>
</dbReference>
<dbReference type="SMART" id="SM00032">
    <property type="entry name" value="CCP"/>
    <property type="match status" value="1"/>
</dbReference>
<dbReference type="InterPro" id="IPR018114">
    <property type="entry name" value="TRYPSIN_HIS"/>
</dbReference>
<dbReference type="SMART" id="SM00365">
    <property type="entry name" value="LRR_SD22"/>
    <property type="match status" value="9"/>
</dbReference>
<comment type="caution">
    <text evidence="4">Lacks conserved residue(s) required for the propagation of feature annotation.</text>
</comment>
<dbReference type="PROSITE" id="PS00134">
    <property type="entry name" value="TRYPSIN_HIS"/>
    <property type="match status" value="1"/>
</dbReference>
<evidence type="ECO:0000256" key="4">
    <source>
        <dbReference type="PROSITE-ProRule" id="PRU00302"/>
    </source>
</evidence>
<keyword evidence="8" id="KW-1185">Reference proteome</keyword>
<evidence type="ECO:0000313" key="8">
    <source>
        <dbReference type="Proteomes" id="UP000677054"/>
    </source>
</evidence>
<dbReference type="InterPro" id="IPR009003">
    <property type="entry name" value="Peptidase_S1_PA"/>
</dbReference>
<dbReference type="PROSITE" id="PS51450">
    <property type="entry name" value="LRR"/>
    <property type="match status" value="9"/>
</dbReference>
<dbReference type="SMART" id="SM00369">
    <property type="entry name" value="LRR_TYP"/>
    <property type="match status" value="13"/>
</dbReference>
<name>A0A7R9FRP7_9CRUS</name>
<dbReference type="InterPro" id="IPR035976">
    <property type="entry name" value="Sushi/SCR/CCP_sf"/>
</dbReference>
<reference evidence="7" key="1">
    <citation type="submission" date="2020-11" db="EMBL/GenBank/DDBJ databases">
        <authorList>
            <person name="Tran Van P."/>
        </authorList>
    </citation>
    <scope>NUCLEOTIDE SEQUENCE</scope>
</reference>
<dbReference type="Gene3D" id="2.40.10.10">
    <property type="entry name" value="Trypsin-like serine proteases"/>
    <property type="match status" value="2"/>
</dbReference>
<evidence type="ECO:0000256" key="2">
    <source>
        <dbReference type="ARBA" id="ARBA00022737"/>
    </source>
</evidence>
<evidence type="ECO:0000259" key="6">
    <source>
        <dbReference type="PROSITE" id="PS50923"/>
    </source>
</evidence>
<dbReference type="InterPro" id="IPR000436">
    <property type="entry name" value="Sushi_SCR_CCP_dom"/>
</dbReference>
<dbReference type="SUPFAM" id="SSF52075">
    <property type="entry name" value="Outer arm dynein light chain 1"/>
    <property type="match status" value="1"/>
</dbReference>
<feature type="non-terminal residue" evidence="7">
    <location>
        <position position="1"/>
    </location>
</feature>
<dbReference type="Pfam" id="PF00089">
    <property type="entry name" value="Trypsin"/>
    <property type="match status" value="1"/>
</dbReference>
<dbReference type="Pfam" id="PF00560">
    <property type="entry name" value="LRR_1"/>
    <property type="match status" value="3"/>
</dbReference>
<keyword evidence="3 4" id="KW-1015">Disulfide bond</keyword>
<keyword evidence="4" id="KW-0768">Sushi</keyword>
<dbReference type="InterPro" id="IPR001314">
    <property type="entry name" value="Peptidase_S1A"/>
</dbReference>
<accession>A0A7R9FRP7</accession>
<dbReference type="InterPro" id="IPR043504">
    <property type="entry name" value="Peptidase_S1_PA_chymotrypsin"/>
</dbReference>
<dbReference type="Pfam" id="PF13855">
    <property type="entry name" value="LRR_8"/>
    <property type="match status" value="4"/>
</dbReference>
<evidence type="ECO:0000313" key="7">
    <source>
        <dbReference type="EMBL" id="CAD7252485.1"/>
    </source>
</evidence>
<evidence type="ECO:0000259" key="5">
    <source>
        <dbReference type="PROSITE" id="PS50240"/>
    </source>
</evidence>
<dbReference type="PROSITE" id="PS50240">
    <property type="entry name" value="TRYPSIN_DOM"/>
    <property type="match status" value="1"/>
</dbReference>
<dbReference type="SUPFAM" id="SSF57535">
    <property type="entry name" value="Complement control module/SCR domain"/>
    <property type="match status" value="1"/>
</dbReference>
<proteinExistence type="predicted"/>
<dbReference type="PRINTS" id="PR00722">
    <property type="entry name" value="CHYMOTRYPSIN"/>
</dbReference>
<keyword evidence="2" id="KW-0677">Repeat</keyword>
<protein>
    <recommendedName>
        <fullName evidence="9">Limulus clotting factor C</fullName>
    </recommendedName>
</protein>
<dbReference type="GO" id="GO:0006508">
    <property type="term" value="P:proteolysis"/>
    <property type="evidence" value="ECO:0007669"/>
    <property type="project" value="InterPro"/>
</dbReference>